<accession>A0ACB9SGJ6</accession>
<evidence type="ECO:0000313" key="2">
    <source>
        <dbReference type="Proteomes" id="UP001056778"/>
    </source>
</evidence>
<name>A0ACB9SGJ6_HOLOL</name>
<comment type="caution">
    <text evidence="1">The sequence shown here is derived from an EMBL/GenBank/DDBJ whole genome shotgun (WGS) entry which is preliminary data.</text>
</comment>
<dbReference type="Proteomes" id="UP001056778">
    <property type="component" value="Chromosome 10"/>
</dbReference>
<reference evidence="1" key="1">
    <citation type="submission" date="2022-04" db="EMBL/GenBank/DDBJ databases">
        <title>Chromosome-scale genome assembly of Holotrichia oblita Faldermann.</title>
        <authorList>
            <person name="Rongchong L."/>
        </authorList>
    </citation>
    <scope>NUCLEOTIDE SEQUENCE</scope>
    <source>
        <strain evidence="1">81SQS9</strain>
    </source>
</reference>
<keyword evidence="2" id="KW-1185">Reference proteome</keyword>
<evidence type="ECO:0000313" key="1">
    <source>
        <dbReference type="EMBL" id="KAI4454286.1"/>
    </source>
</evidence>
<keyword evidence="1" id="KW-0378">Hydrolase</keyword>
<organism evidence="1 2">
    <name type="scientific">Holotrichia oblita</name>
    <name type="common">Chafer beetle</name>
    <dbReference type="NCBI Taxonomy" id="644536"/>
    <lineage>
        <taxon>Eukaryota</taxon>
        <taxon>Metazoa</taxon>
        <taxon>Ecdysozoa</taxon>
        <taxon>Arthropoda</taxon>
        <taxon>Hexapoda</taxon>
        <taxon>Insecta</taxon>
        <taxon>Pterygota</taxon>
        <taxon>Neoptera</taxon>
        <taxon>Endopterygota</taxon>
        <taxon>Coleoptera</taxon>
        <taxon>Polyphaga</taxon>
        <taxon>Scarabaeiformia</taxon>
        <taxon>Scarabaeidae</taxon>
        <taxon>Melolonthinae</taxon>
        <taxon>Holotrichia</taxon>
    </lineage>
</organism>
<keyword evidence="1" id="KW-0255">Endonuclease</keyword>
<proteinExistence type="predicted"/>
<sequence>MEDQLHLPDNTEAENNMTLVFFGGGRNIFFTRTFPMLSRARNVSENAFGFIAARFRILHTPIHMIYPENINYVLLATCALHNFLRKRDMSYTSPTTFDQENLAMHEIQMGDWRENVVELTNLEHCKRNTPTVAAKTNRHNYTNYFNTIGKIHWQDEMITKGKA</sequence>
<protein>
    <submittedName>
        <fullName evidence="1">Dde superfamily endonuclease</fullName>
    </submittedName>
</protein>
<gene>
    <name evidence="1" type="ORF">MML48_10g00001222</name>
</gene>
<dbReference type="EMBL" id="CM043024">
    <property type="protein sequence ID" value="KAI4454286.1"/>
    <property type="molecule type" value="Genomic_DNA"/>
</dbReference>
<keyword evidence="1" id="KW-0540">Nuclease</keyword>